<feature type="domain" description="EndoU" evidence="12">
    <location>
        <begin position="1"/>
        <end position="220"/>
    </location>
</feature>
<keyword evidence="10" id="KW-0456">Lyase</keyword>
<dbReference type="SUPFAM" id="SSF142877">
    <property type="entry name" value="EndoU-like"/>
    <property type="match status" value="1"/>
</dbReference>
<dbReference type="HOGENOM" id="CLU_048034_2_1_1"/>
<comment type="similarity">
    <text evidence="2 11">Belongs to the ENDOU family.</text>
</comment>
<dbReference type="PANTHER" id="PTHR12439:SF42">
    <property type="entry name" value="ENDORIBONUCLEASE-RELATED"/>
    <property type="match status" value="1"/>
</dbReference>
<evidence type="ECO:0000256" key="4">
    <source>
        <dbReference type="ARBA" id="ARBA00022722"/>
    </source>
</evidence>
<evidence type="ECO:0000256" key="8">
    <source>
        <dbReference type="ARBA" id="ARBA00022884"/>
    </source>
</evidence>
<dbReference type="InterPro" id="IPR039787">
    <property type="entry name" value="ENDOU"/>
</dbReference>
<name>T1GPH7_MEGSC</name>
<dbReference type="GO" id="GO:0016787">
    <property type="term" value="F:hydrolase activity"/>
    <property type="evidence" value="ECO:0007669"/>
    <property type="project" value="UniProtKB-KW"/>
</dbReference>
<dbReference type="PANTHER" id="PTHR12439">
    <property type="entry name" value="PLACENTAL PROTEIN 11-RELATED"/>
    <property type="match status" value="1"/>
</dbReference>
<keyword evidence="6 11" id="KW-0255">Endonuclease</keyword>
<proteinExistence type="inferred from homology"/>
<evidence type="ECO:0000256" key="7">
    <source>
        <dbReference type="ARBA" id="ARBA00022801"/>
    </source>
</evidence>
<comment type="subunit">
    <text evidence="3 11">Monomer.</text>
</comment>
<dbReference type="OMA" id="TMNSIWP"/>
<keyword evidence="9 11" id="KW-0464">Manganese</keyword>
<keyword evidence="14" id="KW-1185">Reference proteome</keyword>
<evidence type="ECO:0000256" key="1">
    <source>
        <dbReference type="ARBA" id="ARBA00001936"/>
    </source>
</evidence>
<evidence type="ECO:0000256" key="5">
    <source>
        <dbReference type="ARBA" id="ARBA00022723"/>
    </source>
</evidence>
<dbReference type="Pfam" id="PF09412">
    <property type="entry name" value="XendoU"/>
    <property type="match status" value="1"/>
</dbReference>
<dbReference type="GO" id="GO:0046872">
    <property type="term" value="F:metal ion binding"/>
    <property type="evidence" value="ECO:0007669"/>
    <property type="project" value="UniProtKB-UniRule"/>
</dbReference>
<reference evidence="14" key="1">
    <citation type="submission" date="2013-02" db="EMBL/GenBank/DDBJ databases">
        <authorList>
            <person name="Hughes D."/>
        </authorList>
    </citation>
    <scope>NUCLEOTIDE SEQUENCE</scope>
    <source>
        <strain>Durham</strain>
        <strain evidence="14">NC isolate 2 -- Noor lab</strain>
    </source>
</reference>
<evidence type="ECO:0000256" key="10">
    <source>
        <dbReference type="ARBA" id="ARBA00023239"/>
    </source>
</evidence>
<dbReference type="GO" id="GO:0016829">
    <property type="term" value="F:lyase activity"/>
    <property type="evidence" value="ECO:0007669"/>
    <property type="project" value="UniProtKB-KW"/>
</dbReference>
<evidence type="ECO:0000259" key="12">
    <source>
        <dbReference type="PROSITE" id="PS51959"/>
    </source>
</evidence>
<dbReference type="AlphaFoldDB" id="T1GPH7"/>
<dbReference type="EnsemblMetazoa" id="MESCA005507-RA">
    <property type="protein sequence ID" value="MESCA005507-PA"/>
    <property type="gene ID" value="MESCA005507"/>
</dbReference>
<evidence type="ECO:0000256" key="2">
    <source>
        <dbReference type="ARBA" id="ARBA00010168"/>
    </source>
</evidence>
<accession>T1GPH7</accession>
<dbReference type="GO" id="GO:0003723">
    <property type="term" value="F:RNA binding"/>
    <property type="evidence" value="ECO:0007669"/>
    <property type="project" value="UniProtKB-UniRule"/>
</dbReference>
<sequence>FLTPYYKAIAPPPKLLQLYDNYEPDTRIDEHFTPIESREENEFLDIVMVSGVMKEAMGFLHAKGRIVSSDPDEQKILVKKIWFNPYSRSPGKVGSSGFEHVFLAEIKNGTKMSGLHNWIYFMEQEKAGSIDYMGYIEKVDLGNKVILVEFRFSFNGIIKPISSMLIGASPELEMSLYTMCFLLRPNEVCPVTLGGQKVNIKTYTLKYKGEDLIGSAFSTI</sequence>
<dbReference type="Proteomes" id="UP000015102">
    <property type="component" value="Unassembled WGS sequence"/>
</dbReference>
<evidence type="ECO:0000313" key="13">
    <source>
        <dbReference type="EnsemblMetazoa" id="MESCA005507-PA"/>
    </source>
</evidence>
<protein>
    <recommendedName>
        <fullName evidence="12">EndoU domain-containing protein</fullName>
    </recommendedName>
</protein>
<reference evidence="13" key="2">
    <citation type="submission" date="2015-06" db="UniProtKB">
        <authorList>
            <consortium name="EnsemblMetazoa"/>
        </authorList>
    </citation>
    <scope>IDENTIFICATION</scope>
</reference>
<keyword evidence="8 11" id="KW-0694">RNA-binding</keyword>
<dbReference type="GO" id="GO:0004521">
    <property type="term" value="F:RNA endonuclease activity"/>
    <property type="evidence" value="ECO:0007669"/>
    <property type="project" value="UniProtKB-UniRule"/>
</dbReference>
<dbReference type="InterPro" id="IPR037227">
    <property type="entry name" value="EndoU-like"/>
</dbReference>
<dbReference type="PROSITE" id="PS51959">
    <property type="entry name" value="ENDOU"/>
    <property type="match status" value="1"/>
</dbReference>
<evidence type="ECO:0000313" key="14">
    <source>
        <dbReference type="Proteomes" id="UP000015102"/>
    </source>
</evidence>
<keyword evidence="7 11" id="KW-0378">Hydrolase</keyword>
<organism evidence="13 14">
    <name type="scientific">Megaselia scalaris</name>
    <name type="common">Humpbacked fly</name>
    <name type="synonym">Phora scalaris</name>
    <dbReference type="NCBI Taxonomy" id="36166"/>
    <lineage>
        <taxon>Eukaryota</taxon>
        <taxon>Metazoa</taxon>
        <taxon>Ecdysozoa</taxon>
        <taxon>Arthropoda</taxon>
        <taxon>Hexapoda</taxon>
        <taxon>Insecta</taxon>
        <taxon>Pterygota</taxon>
        <taxon>Neoptera</taxon>
        <taxon>Endopterygota</taxon>
        <taxon>Diptera</taxon>
        <taxon>Brachycera</taxon>
        <taxon>Muscomorpha</taxon>
        <taxon>Platypezoidea</taxon>
        <taxon>Phoridae</taxon>
        <taxon>Megaseliini</taxon>
        <taxon>Megaselia</taxon>
    </lineage>
</organism>
<comment type="cofactor">
    <cofactor evidence="1 11">
        <name>Mn(2+)</name>
        <dbReference type="ChEBI" id="CHEBI:29035"/>
    </cofactor>
</comment>
<dbReference type="InterPro" id="IPR018998">
    <property type="entry name" value="EndoU_C"/>
</dbReference>
<dbReference type="EMBL" id="CAQQ02176282">
    <property type="status" value="NOT_ANNOTATED_CDS"/>
    <property type="molecule type" value="Genomic_DNA"/>
</dbReference>
<evidence type="ECO:0000256" key="9">
    <source>
        <dbReference type="ARBA" id="ARBA00023211"/>
    </source>
</evidence>
<keyword evidence="5 11" id="KW-0479">Metal-binding</keyword>
<evidence type="ECO:0000256" key="3">
    <source>
        <dbReference type="ARBA" id="ARBA00011245"/>
    </source>
</evidence>
<dbReference type="CDD" id="cd21159">
    <property type="entry name" value="XendoU"/>
    <property type="match status" value="1"/>
</dbReference>
<evidence type="ECO:0000256" key="6">
    <source>
        <dbReference type="ARBA" id="ARBA00022759"/>
    </source>
</evidence>
<keyword evidence="4 11" id="KW-0540">Nuclease</keyword>
<evidence type="ECO:0000256" key="11">
    <source>
        <dbReference type="RuleBase" id="RU367085"/>
    </source>
</evidence>